<keyword evidence="4" id="KW-1185">Reference proteome</keyword>
<reference evidence="3 4" key="1">
    <citation type="submission" date="2014-04" db="EMBL/GenBank/DDBJ databases">
        <authorList>
            <consortium name="DOE Joint Genome Institute"/>
            <person name="Kuo A."/>
            <person name="Kohler A."/>
            <person name="Jargeat P."/>
            <person name="Nagy L.G."/>
            <person name="Floudas D."/>
            <person name="Copeland A."/>
            <person name="Barry K.W."/>
            <person name="Cichocki N."/>
            <person name="Veneault-Fourrey C."/>
            <person name="LaButti K."/>
            <person name="Lindquist E.A."/>
            <person name="Lipzen A."/>
            <person name="Lundell T."/>
            <person name="Morin E."/>
            <person name="Murat C."/>
            <person name="Sun H."/>
            <person name="Tunlid A."/>
            <person name="Henrissat B."/>
            <person name="Grigoriev I.V."/>
            <person name="Hibbett D.S."/>
            <person name="Martin F."/>
            <person name="Nordberg H.P."/>
            <person name="Cantor M.N."/>
            <person name="Hua S.X."/>
        </authorList>
    </citation>
    <scope>NUCLEOTIDE SEQUENCE [LARGE SCALE GENOMIC DNA]</scope>
    <source>
        <strain evidence="3 4">Ve08.2h10</strain>
    </source>
</reference>
<protein>
    <recommendedName>
        <fullName evidence="2">Retroviral polymerase SH3-like domain-containing protein</fullName>
    </recommendedName>
</protein>
<organism evidence="3 4">
    <name type="scientific">Paxillus rubicundulus Ve08.2h10</name>
    <dbReference type="NCBI Taxonomy" id="930991"/>
    <lineage>
        <taxon>Eukaryota</taxon>
        <taxon>Fungi</taxon>
        <taxon>Dikarya</taxon>
        <taxon>Basidiomycota</taxon>
        <taxon>Agaricomycotina</taxon>
        <taxon>Agaricomycetes</taxon>
        <taxon>Agaricomycetidae</taxon>
        <taxon>Boletales</taxon>
        <taxon>Paxilineae</taxon>
        <taxon>Paxillaceae</taxon>
        <taxon>Paxillus</taxon>
    </lineage>
</organism>
<evidence type="ECO:0000313" key="3">
    <source>
        <dbReference type="EMBL" id="KIK79625.1"/>
    </source>
</evidence>
<dbReference type="InterPro" id="IPR057670">
    <property type="entry name" value="SH3_retrovirus"/>
</dbReference>
<dbReference type="Pfam" id="PF25597">
    <property type="entry name" value="SH3_retrovirus"/>
    <property type="match status" value="1"/>
</dbReference>
<dbReference type="STRING" id="930991.A0A0D0DMF6"/>
<proteinExistence type="predicted"/>
<name>A0A0D0DMF6_9AGAM</name>
<feature type="domain" description="Retroviral polymerase SH3-like" evidence="2">
    <location>
        <begin position="36"/>
        <end position="86"/>
    </location>
</feature>
<feature type="compositionally biased region" description="Basic and acidic residues" evidence="1">
    <location>
        <begin position="101"/>
        <end position="114"/>
    </location>
</feature>
<evidence type="ECO:0000259" key="2">
    <source>
        <dbReference type="Pfam" id="PF25597"/>
    </source>
</evidence>
<dbReference type="EMBL" id="KN826228">
    <property type="protein sequence ID" value="KIK79625.1"/>
    <property type="molecule type" value="Genomic_DNA"/>
</dbReference>
<reference evidence="4" key="2">
    <citation type="submission" date="2015-01" db="EMBL/GenBank/DDBJ databases">
        <title>Evolutionary Origins and Diversification of the Mycorrhizal Mutualists.</title>
        <authorList>
            <consortium name="DOE Joint Genome Institute"/>
            <consortium name="Mycorrhizal Genomics Consortium"/>
            <person name="Kohler A."/>
            <person name="Kuo A."/>
            <person name="Nagy L.G."/>
            <person name="Floudas D."/>
            <person name="Copeland A."/>
            <person name="Barry K.W."/>
            <person name="Cichocki N."/>
            <person name="Veneault-Fourrey C."/>
            <person name="LaButti K."/>
            <person name="Lindquist E.A."/>
            <person name="Lipzen A."/>
            <person name="Lundell T."/>
            <person name="Morin E."/>
            <person name="Murat C."/>
            <person name="Riley R."/>
            <person name="Ohm R."/>
            <person name="Sun H."/>
            <person name="Tunlid A."/>
            <person name="Henrissat B."/>
            <person name="Grigoriev I.V."/>
            <person name="Hibbett D.S."/>
            <person name="Martin F."/>
        </authorList>
    </citation>
    <scope>NUCLEOTIDE SEQUENCE [LARGE SCALE GENOMIC DNA]</scope>
    <source>
        <strain evidence="4">Ve08.2h10</strain>
    </source>
</reference>
<dbReference type="OrthoDB" id="2802215at2759"/>
<dbReference type="Proteomes" id="UP000054538">
    <property type="component" value="Unassembled WGS sequence"/>
</dbReference>
<dbReference type="InParanoid" id="A0A0D0DMF6"/>
<dbReference type="HOGENOM" id="CLU_094068_1_0_1"/>
<gene>
    <name evidence="3" type="ORF">PAXRUDRAFT_768874</name>
</gene>
<feature type="region of interest" description="Disordered" evidence="1">
    <location>
        <begin position="101"/>
        <end position="205"/>
    </location>
</feature>
<dbReference type="AlphaFoldDB" id="A0A0D0DMF6"/>
<sequence>MKNRTALRVLDSKTPYELLHEKRLNIANIPCWGTRVWVHDLNASKLNTRVHEGRWVGFDAESGGHRVYLEDHRMVAVERNVSFARHERLVLGLPCLQIEGEKRKGSDSNQRADLEDSATTSAPKPPPPPTVTTKPDAAPDNPNMSSSTTIDPLGSNFEAPAPTLRRLTRQRTELPYLRMLRNHKGTHDSREGEPIFPRGVQSADV</sequence>
<accession>A0A0D0DMF6</accession>
<evidence type="ECO:0000313" key="4">
    <source>
        <dbReference type="Proteomes" id="UP000054538"/>
    </source>
</evidence>
<evidence type="ECO:0000256" key="1">
    <source>
        <dbReference type="SAM" id="MobiDB-lite"/>
    </source>
</evidence>